<accession>A0A0F9AZX5</accession>
<gene>
    <name evidence="3" type="ORF">LCGC14_2788410</name>
</gene>
<feature type="region of interest" description="Disordered" evidence="1">
    <location>
        <begin position="273"/>
        <end position="294"/>
    </location>
</feature>
<comment type="caution">
    <text evidence="3">The sequence shown here is derived from an EMBL/GenBank/DDBJ whole genome shotgun (WGS) entry which is preliminary data.</text>
</comment>
<dbReference type="AlphaFoldDB" id="A0A0F9AZX5"/>
<evidence type="ECO:0000313" key="3">
    <source>
        <dbReference type="EMBL" id="KKK83934.1"/>
    </source>
</evidence>
<proteinExistence type="predicted"/>
<feature type="transmembrane region" description="Helical" evidence="2">
    <location>
        <begin position="47"/>
        <end position="69"/>
    </location>
</feature>
<dbReference type="EMBL" id="LAZR01052001">
    <property type="protein sequence ID" value="KKK83934.1"/>
    <property type="molecule type" value="Genomic_DNA"/>
</dbReference>
<protein>
    <submittedName>
        <fullName evidence="3">Uncharacterized protein</fullName>
    </submittedName>
</protein>
<sequence>MNKTMKNIRNVILAILSTPIVMGAQVVEEAGPLQQDMFGQVFGFFSKAWKFMLFAVIVFILAIVIYYLFKKLDDERKERDEPGYQVYKALKKTCMMQADQRRIRKSWSPINLFWLGLPLIKIEHSTKFLDMSNKVLGYYRGEAHTMDNTVNFLGYKRKFFIFFEETFIMKIPLIIKVKHKDKNDNEKTETIDLTKYLTELPNGDIKIYCTGMERLGLYYYCPVFVIDEKHGKLDYRKVMEGSIVDTTYQTMVQRIVNVQAKMMEKATLSNPGVQAQRLGAEKTKEENKLESGIQ</sequence>
<feature type="compositionally biased region" description="Basic and acidic residues" evidence="1">
    <location>
        <begin position="279"/>
        <end position="294"/>
    </location>
</feature>
<keyword evidence="2" id="KW-1133">Transmembrane helix</keyword>
<name>A0A0F9AZX5_9ZZZZ</name>
<keyword evidence="2" id="KW-0812">Transmembrane</keyword>
<evidence type="ECO:0000256" key="2">
    <source>
        <dbReference type="SAM" id="Phobius"/>
    </source>
</evidence>
<organism evidence="3">
    <name type="scientific">marine sediment metagenome</name>
    <dbReference type="NCBI Taxonomy" id="412755"/>
    <lineage>
        <taxon>unclassified sequences</taxon>
        <taxon>metagenomes</taxon>
        <taxon>ecological metagenomes</taxon>
    </lineage>
</organism>
<reference evidence="3" key="1">
    <citation type="journal article" date="2015" name="Nature">
        <title>Complex archaea that bridge the gap between prokaryotes and eukaryotes.</title>
        <authorList>
            <person name="Spang A."/>
            <person name="Saw J.H."/>
            <person name="Jorgensen S.L."/>
            <person name="Zaremba-Niedzwiedzka K."/>
            <person name="Martijn J."/>
            <person name="Lind A.E."/>
            <person name="van Eijk R."/>
            <person name="Schleper C."/>
            <person name="Guy L."/>
            <person name="Ettema T.J."/>
        </authorList>
    </citation>
    <scope>NUCLEOTIDE SEQUENCE</scope>
</reference>
<keyword evidence="2" id="KW-0472">Membrane</keyword>
<evidence type="ECO:0000256" key="1">
    <source>
        <dbReference type="SAM" id="MobiDB-lite"/>
    </source>
</evidence>